<dbReference type="Proteomes" id="UP000076532">
    <property type="component" value="Unassembled WGS sequence"/>
</dbReference>
<keyword evidence="3 6" id="KW-1133">Transmembrane helix</keyword>
<dbReference type="GO" id="GO:0022857">
    <property type="term" value="F:transmembrane transporter activity"/>
    <property type="evidence" value="ECO:0007669"/>
    <property type="project" value="InterPro"/>
</dbReference>
<feature type="transmembrane region" description="Helical" evidence="6">
    <location>
        <begin position="639"/>
        <end position="657"/>
    </location>
</feature>
<feature type="region of interest" description="Disordered" evidence="5">
    <location>
        <begin position="662"/>
        <end position="684"/>
    </location>
</feature>
<feature type="transmembrane region" description="Helical" evidence="6">
    <location>
        <begin position="273"/>
        <end position="296"/>
    </location>
</feature>
<accession>A0A166L9B6</accession>
<comment type="subcellular location">
    <subcellularLocation>
        <location evidence="1">Membrane</location>
        <topology evidence="1">Multi-pass membrane protein</topology>
    </subcellularLocation>
</comment>
<evidence type="ECO:0000256" key="5">
    <source>
        <dbReference type="SAM" id="MobiDB-lite"/>
    </source>
</evidence>
<dbReference type="Pfam" id="PF07690">
    <property type="entry name" value="MFS_1"/>
    <property type="match status" value="1"/>
</dbReference>
<feature type="transmembrane region" description="Helical" evidence="6">
    <location>
        <begin position="410"/>
        <end position="437"/>
    </location>
</feature>
<dbReference type="OrthoDB" id="3026777at2759"/>
<dbReference type="EMBL" id="KV417537">
    <property type="protein sequence ID" value="KZP22713.1"/>
    <property type="molecule type" value="Genomic_DNA"/>
</dbReference>
<evidence type="ECO:0000256" key="3">
    <source>
        <dbReference type="ARBA" id="ARBA00022989"/>
    </source>
</evidence>
<dbReference type="InterPro" id="IPR036259">
    <property type="entry name" value="MFS_trans_sf"/>
</dbReference>
<dbReference type="AlphaFoldDB" id="A0A166L9B6"/>
<keyword evidence="8" id="KW-1185">Reference proteome</keyword>
<feature type="transmembrane region" description="Helical" evidence="6">
    <location>
        <begin position="204"/>
        <end position="224"/>
    </location>
</feature>
<name>A0A166L9B6_9AGAM</name>
<evidence type="ECO:0000256" key="4">
    <source>
        <dbReference type="ARBA" id="ARBA00023136"/>
    </source>
</evidence>
<gene>
    <name evidence="7" type="ORF">FIBSPDRAFT_930895</name>
</gene>
<dbReference type="InterPro" id="IPR011701">
    <property type="entry name" value="MFS"/>
</dbReference>
<dbReference type="GO" id="GO:0016020">
    <property type="term" value="C:membrane"/>
    <property type="evidence" value="ECO:0007669"/>
    <property type="project" value="UniProtKB-SubCell"/>
</dbReference>
<evidence type="ECO:0000256" key="6">
    <source>
        <dbReference type="SAM" id="Phobius"/>
    </source>
</evidence>
<proteinExistence type="predicted"/>
<evidence type="ECO:0000256" key="1">
    <source>
        <dbReference type="ARBA" id="ARBA00004141"/>
    </source>
</evidence>
<dbReference type="Gene3D" id="1.20.1250.20">
    <property type="entry name" value="MFS general substrate transporter like domains"/>
    <property type="match status" value="1"/>
</dbReference>
<evidence type="ECO:0000313" key="7">
    <source>
        <dbReference type="EMBL" id="KZP22713.1"/>
    </source>
</evidence>
<evidence type="ECO:0000256" key="2">
    <source>
        <dbReference type="ARBA" id="ARBA00022692"/>
    </source>
</evidence>
<keyword evidence="2 6" id="KW-0812">Transmembrane</keyword>
<reference evidence="7 8" key="1">
    <citation type="journal article" date="2016" name="Mol. Biol. Evol.">
        <title>Comparative Genomics of Early-Diverging Mushroom-Forming Fungi Provides Insights into the Origins of Lignocellulose Decay Capabilities.</title>
        <authorList>
            <person name="Nagy L.G."/>
            <person name="Riley R."/>
            <person name="Tritt A."/>
            <person name="Adam C."/>
            <person name="Daum C."/>
            <person name="Floudas D."/>
            <person name="Sun H."/>
            <person name="Yadav J.S."/>
            <person name="Pangilinan J."/>
            <person name="Larsson K.H."/>
            <person name="Matsuura K."/>
            <person name="Barry K."/>
            <person name="Labutti K."/>
            <person name="Kuo R."/>
            <person name="Ohm R.A."/>
            <person name="Bhattacharya S.S."/>
            <person name="Shirouzu T."/>
            <person name="Yoshinaga Y."/>
            <person name="Martin F.M."/>
            <person name="Grigoriev I.V."/>
            <person name="Hibbett D.S."/>
        </authorList>
    </citation>
    <scope>NUCLEOTIDE SEQUENCE [LARGE SCALE GENOMIC DNA]</scope>
    <source>
        <strain evidence="7 8">CBS 109695</strain>
    </source>
</reference>
<feature type="transmembrane region" description="Helical" evidence="6">
    <location>
        <begin position="604"/>
        <end position="627"/>
    </location>
</feature>
<dbReference type="PANTHER" id="PTHR23507">
    <property type="entry name" value="ZGC:174356"/>
    <property type="match status" value="1"/>
</dbReference>
<dbReference type="PANTHER" id="PTHR23507:SF1">
    <property type="entry name" value="FI18259P1-RELATED"/>
    <property type="match status" value="1"/>
</dbReference>
<sequence length="684" mass="73968">MSRTPQQLDFACLSDPILAPDSLSPRSPTRTMFMTSQPWISPVDFDERQPLLGESAPGHLARKPFYRPRPLWLVPFALIASLVRGMTVAPRVEVLTHLACGSLNSHPNELSTPSLDNYAYSSPYFSVDPAGPHHIIHFTGNASHDEQEDDDPRDLPSEHCSLDPAVQAGTARIQTILTITSGVLSALTTGWWGRFGERHGRTRVLSLTTLGLLLTDMTFILVSTPQSIFSSHGHKLLIIAPFIEGVLGGWSTLQSATTAYVSDCTSDGSRAQIFSRFTGVFYIGLSLGPIVGAQLIQHPFYLFRGITTGPDGIPHPVQSVTCVFWVAIFCSLLNFLLVVFVFPESLSKEKRAANALASAEHDVAVPEDDMRAVQDKKGMFNFGFVRAFLSPLALFLPYNETPGQQKKDWSLTYLGIALFGYMLSMVGPSPVLVEFFADDLYQGLYQMKYLYAVHIYQWSAGQLSYYISLLGGLRAIHLLFILPLIITTFKPTSKPKPSSTGGPTAKPKPTLALLAQEIRFDLIVTRLSFVMDIISHTSVALLPSPAIHATSYEQLIFVAASSLSSLSAGVMPAIQSLALCILQSRALAVTEAGGVAKEVGPGELFGALAVLQVAGAMIIGPILFGVIYGATVADFPDAIFATAAAFCLASLAFVMMIRPSPTGTADGKRRAINTESAAESSTMM</sequence>
<feature type="transmembrane region" description="Helical" evidence="6">
    <location>
        <begin position="236"/>
        <end position="261"/>
    </location>
</feature>
<evidence type="ECO:0000313" key="8">
    <source>
        <dbReference type="Proteomes" id="UP000076532"/>
    </source>
</evidence>
<dbReference type="SUPFAM" id="SSF103473">
    <property type="entry name" value="MFS general substrate transporter"/>
    <property type="match status" value="1"/>
</dbReference>
<feature type="compositionally biased region" description="Polar residues" evidence="5">
    <location>
        <begin position="673"/>
        <end position="684"/>
    </location>
</feature>
<feature type="transmembrane region" description="Helical" evidence="6">
    <location>
        <begin position="316"/>
        <end position="342"/>
    </location>
</feature>
<feature type="transmembrane region" description="Helical" evidence="6">
    <location>
        <begin position="473"/>
        <end position="489"/>
    </location>
</feature>
<keyword evidence="4 6" id="KW-0472">Membrane</keyword>
<organism evidence="7 8">
    <name type="scientific">Athelia psychrophila</name>
    <dbReference type="NCBI Taxonomy" id="1759441"/>
    <lineage>
        <taxon>Eukaryota</taxon>
        <taxon>Fungi</taxon>
        <taxon>Dikarya</taxon>
        <taxon>Basidiomycota</taxon>
        <taxon>Agaricomycotina</taxon>
        <taxon>Agaricomycetes</taxon>
        <taxon>Agaricomycetidae</taxon>
        <taxon>Atheliales</taxon>
        <taxon>Atheliaceae</taxon>
        <taxon>Athelia</taxon>
    </lineage>
</organism>
<protein>
    <submittedName>
        <fullName evidence="7">MFS general substrate transporter</fullName>
    </submittedName>
</protein>